<dbReference type="RefSeq" id="WP_090767982.1">
    <property type="nucleotide sequence ID" value="NZ_FMZH01000004.1"/>
</dbReference>
<name>A0A1G6RQA0_9SPHI</name>
<dbReference type="Proteomes" id="UP000199455">
    <property type="component" value="Unassembled WGS sequence"/>
</dbReference>
<keyword evidence="1" id="KW-1133">Transmembrane helix</keyword>
<dbReference type="STRING" id="390242.SAMN04488024_10423"/>
<protein>
    <submittedName>
        <fullName evidence="2">Uncharacterized protein</fullName>
    </submittedName>
</protein>
<evidence type="ECO:0000313" key="3">
    <source>
        <dbReference type="Proteomes" id="UP000199455"/>
    </source>
</evidence>
<sequence length="173" mass="20709">MEFEEKQGLKIWWLYLVTAITVLPTLLILIFQKDGEALHQFKKMYYAPAFAILLPFLIIFLIQQNQLTLKINIEGISFRYFPFHFKPSVYQWTSIEKAYIRKYDAFSEYGGYGVKTRLWFKFNDKAYILNDKNRGLQLEFKNGKKLLFSSNKIDEMEMFLINLKTRYNIQAIQ</sequence>
<dbReference type="AlphaFoldDB" id="A0A1G6RQA0"/>
<evidence type="ECO:0000313" key="2">
    <source>
        <dbReference type="EMBL" id="SDD06718.1"/>
    </source>
</evidence>
<keyword evidence="1" id="KW-0472">Membrane</keyword>
<proteinExistence type="predicted"/>
<keyword evidence="1" id="KW-0812">Transmembrane</keyword>
<dbReference type="EMBL" id="FMZH01000004">
    <property type="protein sequence ID" value="SDD06718.1"/>
    <property type="molecule type" value="Genomic_DNA"/>
</dbReference>
<feature type="transmembrane region" description="Helical" evidence="1">
    <location>
        <begin position="44"/>
        <end position="62"/>
    </location>
</feature>
<reference evidence="3" key="1">
    <citation type="submission" date="2016-10" db="EMBL/GenBank/DDBJ databases">
        <authorList>
            <person name="Varghese N."/>
            <person name="Submissions S."/>
        </authorList>
    </citation>
    <scope>NUCLEOTIDE SEQUENCE [LARGE SCALE GENOMIC DNA]</scope>
    <source>
        <strain evidence="3">DSM 18609</strain>
    </source>
</reference>
<organism evidence="2 3">
    <name type="scientific">Pedobacter soli</name>
    <dbReference type="NCBI Taxonomy" id="390242"/>
    <lineage>
        <taxon>Bacteria</taxon>
        <taxon>Pseudomonadati</taxon>
        <taxon>Bacteroidota</taxon>
        <taxon>Sphingobacteriia</taxon>
        <taxon>Sphingobacteriales</taxon>
        <taxon>Sphingobacteriaceae</taxon>
        <taxon>Pedobacter</taxon>
    </lineage>
</organism>
<evidence type="ECO:0000256" key="1">
    <source>
        <dbReference type="SAM" id="Phobius"/>
    </source>
</evidence>
<feature type="transmembrane region" description="Helical" evidence="1">
    <location>
        <begin position="12"/>
        <end position="32"/>
    </location>
</feature>
<accession>A0A1G6RQA0</accession>
<keyword evidence="3" id="KW-1185">Reference proteome</keyword>
<gene>
    <name evidence="2" type="ORF">SAMN04488024_10423</name>
</gene>